<comment type="caution">
    <text evidence="1">The sequence shown here is derived from an EMBL/GenBank/DDBJ whole genome shotgun (WGS) entry which is preliminary data.</text>
</comment>
<keyword evidence="2" id="KW-1185">Reference proteome</keyword>
<protein>
    <submittedName>
        <fullName evidence="1">DUF1292 domain-containing protein</fullName>
    </submittedName>
</protein>
<dbReference type="EMBL" id="JBHSHL010000050">
    <property type="protein sequence ID" value="MFC4805414.1"/>
    <property type="molecule type" value="Genomic_DNA"/>
</dbReference>
<name>A0ABV9QMH3_9FIRM</name>
<dbReference type="Proteomes" id="UP001595916">
    <property type="component" value="Unassembled WGS sequence"/>
</dbReference>
<accession>A0ABV9QMH3</accession>
<evidence type="ECO:0000313" key="1">
    <source>
        <dbReference type="EMBL" id="MFC4805414.1"/>
    </source>
</evidence>
<dbReference type="RefSeq" id="WP_379788973.1">
    <property type="nucleotide sequence ID" value="NZ_JBHSHL010000050.1"/>
</dbReference>
<dbReference type="Pfam" id="PF06949">
    <property type="entry name" value="DUF1292"/>
    <property type="match status" value="1"/>
</dbReference>
<proteinExistence type="predicted"/>
<gene>
    <name evidence="1" type="ORF">ACFO4R_10010</name>
</gene>
<evidence type="ECO:0000313" key="2">
    <source>
        <dbReference type="Proteomes" id="UP001595916"/>
    </source>
</evidence>
<reference evidence="2" key="1">
    <citation type="journal article" date="2019" name="Int. J. Syst. Evol. Microbiol.">
        <title>The Global Catalogue of Microorganisms (GCM) 10K type strain sequencing project: providing services to taxonomists for standard genome sequencing and annotation.</title>
        <authorList>
            <consortium name="The Broad Institute Genomics Platform"/>
            <consortium name="The Broad Institute Genome Sequencing Center for Infectious Disease"/>
            <person name="Wu L."/>
            <person name="Ma J."/>
        </authorList>
    </citation>
    <scope>NUCLEOTIDE SEQUENCE [LARGE SCALE GENOMIC DNA]</scope>
    <source>
        <strain evidence="2">CCUG 46385</strain>
    </source>
</reference>
<organism evidence="1 2">
    <name type="scientific">Filifactor villosus</name>
    <dbReference type="NCBI Taxonomy" id="29374"/>
    <lineage>
        <taxon>Bacteria</taxon>
        <taxon>Bacillati</taxon>
        <taxon>Bacillota</taxon>
        <taxon>Clostridia</taxon>
        <taxon>Peptostreptococcales</taxon>
        <taxon>Filifactoraceae</taxon>
        <taxon>Filifactor</taxon>
    </lineage>
</organism>
<dbReference type="InterPro" id="IPR009711">
    <property type="entry name" value="UPF0473"/>
</dbReference>
<sequence>MNLRTGRGLVGRSVCARVFGSGLTREPTIIEERGIWMDETKGFVPEDEDVKIHIVTDEGEELECSVIGIFELDEYEYIAMVPGGTSDLYLYRYEETEEGIELDSIEDMDEMSRVETLFFELFGDEDDMQD</sequence>